<evidence type="ECO:0000259" key="1">
    <source>
        <dbReference type="Pfam" id="PF02129"/>
    </source>
</evidence>
<evidence type="ECO:0000313" key="2">
    <source>
        <dbReference type="EMBL" id="QIL02613.1"/>
    </source>
</evidence>
<sequence length="427" mass="46650">MLVWLLSVLSSAPAATPGLAKSVDIPCEAGAYGSPDGRTLALTQSGSSFEYTHLDGRIGVLSHPKTRVHCAAGGVNVTLPNDTVEFWPRIPLRLTRTTFVSDGARLAGLLVERTDASTSTPLVVSVQGSGDEPYTSALWHMQFTLSAQGVSTFVYDKRGTGESEGLFTMNFQQLARDASAAAVEAKRLTHGRHGRFGFYGFSQAGWVIPLAAKQVPTDFIAIGYGMAYTPIEEDAEEVALELRAKGFDDSAIAVARRLTAATAVVIGSGYRRGIDTLATLKRQYSGEPWYKHIRGEFSGRILRATPAELRGRAKSPNDLGLPWHHDAMAVLRTLTVPQLWALAEQDRVTPSLLTRDRLKKLQSEGLPIDIAMFPNTDHGIREFIQHPDGSRTHTRYADGYFRLLVDWIKGSVSPPYGKATYLPRPKN</sequence>
<dbReference type="Gene3D" id="3.40.50.1820">
    <property type="entry name" value="alpha/beta hydrolase"/>
    <property type="match status" value="1"/>
</dbReference>
<feature type="domain" description="Xaa-Pro dipeptidyl-peptidase-like" evidence="1">
    <location>
        <begin position="118"/>
        <end position="216"/>
    </location>
</feature>
<dbReference type="AlphaFoldDB" id="A0A6G7ZNV1"/>
<keyword evidence="3" id="KW-1185">Reference proteome</keyword>
<protein>
    <submittedName>
        <fullName evidence="2">Alpha/beta hydrolase</fullName>
    </submittedName>
</protein>
<dbReference type="InterPro" id="IPR029058">
    <property type="entry name" value="AB_hydrolase_fold"/>
</dbReference>
<dbReference type="InterPro" id="IPR000383">
    <property type="entry name" value="Xaa-Pro-like_dom"/>
</dbReference>
<dbReference type="Proteomes" id="UP000502502">
    <property type="component" value="Chromosome"/>
</dbReference>
<keyword evidence="2" id="KW-0378">Hydrolase</keyword>
<organism evidence="2 3">
    <name type="scientific">Sphingomonas sinipercae</name>
    <dbReference type="NCBI Taxonomy" id="2714944"/>
    <lineage>
        <taxon>Bacteria</taxon>
        <taxon>Pseudomonadati</taxon>
        <taxon>Pseudomonadota</taxon>
        <taxon>Alphaproteobacteria</taxon>
        <taxon>Sphingomonadales</taxon>
        <taxon>Sphingomonadaceae</taxon>
        <taxon>Sphingomonas</taxon>
    </lineage>
</organism>
<dbReference type="GO" id="GO:0016787">
    <property type="term" value="F:hydrolase activity"/>
    <property type="evidence" value="ECO:0007669"/>
    <property type="project" value="UniProtKB-KW"/>
</dbReference>
<reference evidence="2 3" key="1">
    <citation type="submission" date="2020-03" db="EMBL/GenBank/DDBJ databases">
        <title>Sphingomonas sp. nov., isolated from fish.</title>
        <authorList>
            <person name="Hyun D.-W."/>
            <person name="Bae J.-W."/>
        </authorList>
    </citation>
    <scope>NUCLEOTIDE SEQUENCE [LARGE SCALE GENOMIC DNA]</scope>
    <source>
        <strain evidence="2 3">HDW15C</strain>
    </source>
</reference>
<dbReference type="SUPFAM" id="SSF53474">
    <property type="entry name" value="alpha/beta-Hydrolases"/>
    <property type="match status" value="1"/>
</dbReference>
<dbReference type="EMBL" id="CP049871">
    <property type="protein sequence ID" value="QIL02613.1"/>
    <property type="molecule type" value="Genomic_DNA"/>
</dbReference>
<evidence type="ECO:0000313" key="3">
    <source>
        <dbReference type="Proteomes" id="UP000502502"/>
    </source>
</evidence>
<dbReference type="Pfam" id="PF02129">
    <property type="entry name" value="Peptidase_S15"/>
    <property type="match status" value="1"/>
</dbReference>
<gene>
    <name evidence="2" type="ORF">G7078_07300</name>
</gene>
<dbReference type="KEGG" id="ssin:G7078_07300"/>
<dbReference type="RefSeq" id="WP_166094538.1">
    <property type="nucleotide sequence ID" value="NZ_CP049871.1"/>
</dbReference>
<accession>A0A6G7ZNV1</accession>
<name>A0A6G7ZNV1_9SPHN</name>
<proteinExistence type="predicted"/>